<dbReference type="InterPro" id="IPR017905">
    <property type="entry name" value="ERV/ALR_sulphydryl_oxidase"/>
</dbReference>
<dbReference type="EMBL" id="BGPR01024197">
    <property type="protein sequence ID" value="GBN92059.1"/>
    <property type="molecule type" value="Genomic_DNA"/>
</dbReference>
<evidence type="ECO:0000313" key="9">
    <source>
        <dbReference type="Proteomes" id="UP000499080"/>
    </source>
</evidence>
<accession>A0A4Y2SY11</accession>
<dbReference type="GO" id="GO:0016972">
    <property type="term" value="F:thiol oxidase activity"/>
    <property type="evidence" value="ECO:0007669"/>
    <property type="project" value="UniProtKB-EC"/>
</dbReference>
<keyword evidence="5" id="KW-0560">Oxidoreductase</keyword>
<evidence type="ECO:0000259" key="7">
    <source>
        <dbReference type="PROSITE" id="PS51324"/>
    </source>
</evidence>
<dbReference type="InterPro" id="IPR036774">
    <property type="entry name" value="ERV/ALR_sulphydryl_oxid_sf"/>
</dbReference>
<name>A0A4Y2SY11_ARAVE</name>
<keyword evidence="6" id="KW-1015">Disulfide bond</keyword>
<dbReference type="Proteomes" id="UP000499080">
    <property type="component" value="Unassembled WGS sequence"/>
</dbReference>
<evidence type="ECO:0000256" key="3">
    <source>
        <dbReference type="ARBA" id="ARBA00022630"/>
    </source>
</evidence>
<dbReference type="SUPFAM" id="SSF69000">
    <property type="entry name" value="FAD-dependent thiol oxidase"/>
    <property type="match status" value="1"/>
</dbReference>
<evidence type="ECO:0000256" key="5">
    <source>
        <dbReference type="ARBA" id="ARBA00023002"/>
    </source>
</evidence>
<keyword evidence="4" id="KW-0274">FAD</keyword>
<dbReference type="AlphaFoldDB" id="A0A4Y2SY11"/>
<evidence type="ECO:0000256" key="1">
    <source>
        <dbReference type="ARBA" id="ARBA00001974"/>
    </source>
</evidence>
<keyword evidence="9" id="KW-1185">Reference proteome</keyword>
<keyword evidence="3" id="KW-0285">Flavoprotein</keyword>
<reference evidence="8 9" key="1">
    <citation type="journal article" date="2019" name="Sci. Rep.">
        <title>Orb-weaving spider Araneus ventricosus genome elucidates the spidroin gene catalogue.</title>
        <authorList>
            <person name="Kono N."/>
            <person name="Nakamura H."/>
            <person name="Ohtoshi R."/>
            <person name="Moran D.A.P."/>
            <person name="Shinohara A."/>
            <person name="Yoshida Y."/>
            <person name="Fujiwara M."/>
            <person name="Mori M."/>
            <person name="Tomita M."/>
            <person name="Arakawa K."/>
        </authorList>
    </citation>
    <scope>NUCLEOTIDE SEQUENCE [LARGE SCALE GENOMIC DNA]</scope>
</reference>
<evidence type="ECO:0000256" key="4">
    <source>
        <dbReference type="ARBA" id="ARBA00022827"/>
    </source>
</evidence>
<proteinExistence type="predicted"/>
<dbReference type="OrthoDB" id="6408194at2759"/>
<organism evidence="8 9">
    <name type="scientific">Araneus ventricosus</name>
    <name type="common">Orbweaver spider</name>
    <name type="synonym">Epeira ventricosa</name>
    <dbReference type="NCBI Taxonomy" id="182803"/>
    <lineage>
        <taxon>Eukaryota</taxon>
        <taxon>Metazoa</taxon>
        <taxon>Ecdysozoa</taxon>
        <taxon>Arthropoda</taxon>
        <taxon>Chelicerata</taxon>
        <taxon>Arachnida</taxon>
        <taxon>Araneae</taxon>
        <taxon>Araneomorphae</taxon>
        <taxon>Entelegynae</taxon>
        <taxon>Araneoidea</taxon>
        <taxon>Araneidae</taxon>
        <taxon>Araneus</taxon>
    </lineage>
</organism>
<gene>
    <name evidence="8" type="ORF">AVEN_266873_1</name>
</gene>
<comment type="caution">
    <text evidence="8">The sequence shown here is derived from an EMBL/GenBank/DDBJ whole genome shotgun (WGS) entry which is preliminary data.</text>
</comment>
<comment type="cofactor">
    <cofactor evidence="1">
        <name>FAD</name>
        <dbReference type="ChEBI" id="CHEBI:57692"/>
    </cofactor>
</comment>
<dbReference type="PROSITE" id="PS51324">
    <property type="entry name" value="ERV_ALR"/>
    <property type="match status" value="1"/>
</dbReference>
<evidence type="ECO:0000256" key="6">
    <source>
        <dbReference type="ARBA" id="ARBA00023157"/>
    </source>
</evidence>
<feature type="domain" description="ERV/ALR sulfhydryl oxidase" evidence="7">
    <location>
        <begin position="176"/>
        <end position="285"/>
    </location>
</feature>
<dbReference type="EC" id="1.8.3.2" evidence="2"/>
<sequence length="337" mass="40007">MRHKTFQTLRRAYLGNVELDSLSFAQSQEKDPLIQRYIDLATKKIDFHVEWNRLPFTSEFRSVPPRERLDETVLTFLLRAAAIVKDEFYRRSFGKPESSSVLIAWTGLLKQCMFSVLTLLYNVQWTSEKMFLLDNTILDLIHEGRAGALRDLFKSLDVPLARRDLTDAERHSDRLVFLHVGQFGSFFWRMIHWMGEAVNVKKEQDDPDVKLAIRIWKNFALESMYRLLRCPICMMHLRMLTQELKSQFMDETVDYARLWYNIHNLILLNDSPRMRATLTSIQKKFTKRTPTTCTKHFCHNIDSRVELFCESRVDAFGCRHQESHRSCLVRIRHERRQ</sequence>
<evidence type="ECO:0000313" key="8">
    <source>
        <dbReference type="EMBL" id="GBN92059.1"/>
    </source>
</evidence>
<protein>
    <recommendedName>
        <fullName evidence="2">thiol oxidase</fullName>
        <ecNumber evidence="2">1.8.3.2</ecNumber>
    </recommendedName>
</protein>
<evidence type="ECO:0000256" key="2">
    <source>
        <dbReference type="ARBA" id="ARBA00012512"/>
    </source>
</evidence>